<dbReference type="SUPFAM" id="SSF158791">
    <property type="entry name" value="MgtE N-terminal domain-like"/>
    <property type="match status" value="1"/>
</dbReference>
<dbReference type="PANTHER" id="PTHR43773:SF1">
    <property type="entry name" value="MAGNESIUM TRANSPORTER MGTE"/>
    <property type="match status" value="1"/>
</dbReference>
<dbReference type="InterPro" id="IPR000644">
    <property type="entry name" value="CBS_dom"/>
</dbReference>
<keyword evidence="3 9" id="KW-0813">Transport</keyword>
<dbReference type="GO" id="GO:0046872">
    <property type="term" value="F:metal ion binding"/>
    <property type="evidence" value="ECO:0007669"/>
    <property type="project" value="UniProtKB-KW"/>
</dbReference>
<dbReference type="EMBL" id="CACRTV010000071">
    <property type="protein sequence ID" value="VYU58644.1"/>
    <property type="molecule type" value="Genomic_DNA"/>
</dbReference>
<evidence type="ECO:0000256" key="1">
    <source>
        <dbReference type="ARBA" id="ARBA00004141"/>
    </source>
</evidence>
<dbReference type="Pfam" id="PF00571">
    <property type="entry name" value="CBS"/>
    <property type="match status" value="2"/>
</dbReference>
<dbReference type="InterPro" id="IPR038076">
    <property type="entry name" value="MgtE_N_sf"/>
</dbReference>
<evidence type="ECO:0000256" key="7">
    <source>
        <dbReference type="ARBA" id="ARBA00023136"/>
    </source>
</evidence>
<dbReference type="Gene3D" id="1.25.60.10">
    <property type="entry name" value="MgtE N-terminal domain-like"/>
    <property type="match status" value="1"/>
</dbReference>
<keyword evidence="8" id="KW-0129">CBS domain</keyword>
<evidence type="ECO:0000313" key="11">
    <source>
        <dbReference type="EMBL" id="VYU58644.1"/>
    </source>
</evidence>
<evidence type="ECO:0000256" key="2">
    <source>
        <dbReference type="ARBA" id="ARBA00009749"/>
    </source>
</evidence>
<dbReference type="GO" id="GO:0015095">
    <property type="term" value="F:magnesium ion transmembrane transporter activity"/>
    <property type="evidence" value="ECO:0007669"/>
    <property type="project" value="UniProtKB-UniRule"/>
</dbReference>
<evidence type="ECO:0000256" key="8">
    <source>
        <dbReference type="PROSITE-ProRule" id="PRU00703"/>
    </source>
</evidence>
<dbReference type="GO" id="GO:0005886">
    <property type="term" value="C:plasma membrane"/>
    <property type="evidence" value="ECO:0007669"/>
    <property type="project" value="UniProtKB-SubCell"/>
</dbReference>
<proteinExistence type="inferred from homology"/>
<keyword evidence="9" id="KW-1003">Cell membrane</keyword>
<evidence type="ECO:0000259" key="10">
    <source>
        <dbReference type="PROSITE" id="PS51371"/>
    </source>
</evidence>
<dbReference type="CDD" id="cd04606">
    <property type="entry name" value="CBS_pair_Mg_transporter"/>
    <property type="match status" value="1"/>
</dbReference>
<feature type="domain" description="CBS" evidence="10">
    <location>
        <begin position="198"/>
        <end position="255"/>
    </location>
</feature>
<organism evidence="11">
    <name type="scientific">Clostridium paraputrificum</name>
    <dbReference type="NCBI Taxonomy" id="29363"/>
    <lineage>
        <taxon>Bacteria</taxon>
        <taxon>Bacillati</taxon>
        <taxon>Bacillota</taxon>
        <taxon>Clostridia</taxon>
        <taxon>Eubacteriales</taxon>
        <taxon>Clostridiaceae</taxon>
        <taxon>Clostridium</taxon>
    </lineage>
</organism>
<feature type="domain" description="CBS" evidence="10">
    <location>
        <begin position="135"/>
        <end position="197"/>
    </location>
</feature>
<feature type="transmembrane region" description="Helical" evidence="9">
    <location>
        <begin position="355"/>
        <end position="376"/>
    </location>
</feature>
<keyword evidence="7 9" id="KW-0472">Membrane</keyword>
<sequence>MKEELNEKDLLERLLNYTQEELEKKIEDIHPADVLDLLHDNEEYFSKILKRLPDWFIAAILEEEEDEEKYEILKKFSESEQKKILGEMSSDELTDLVGVLDEKETRDVLKKINEEDRKDVYKLLSYDPDTAGGIMATEFISIRENKTIEKTLKYLQKEAPDAESAYYLYVINKENVLKGVVSLRDIVCNDFNTKISEITNTNVISVPYYMDQEEVASKFEKYGFMTMPVVDENNKILGIVTVDDIVEVMQEETTEDIHRLGGVDEEEKVDGSLRNSIKSRLPWLIVNLITAILAASVVGAFKGTISQVVTLATFMPIVAGMGGNAGTQSLTIVVRGIALGELDKDNGMRIFIKELLVGLTTGVVIGSIIAVLGFIWERNIVFGIVIGVAMILNMMVATMSGFIVPVILKKLKIDPALASAVFVTTVTDVLGFFFFLGLATMFINYLI</sequence>
<dbReference type="InterPro" id="IPR006667">
    <property type="entry name" value="SLC41_membr_dom"/>
</dbReference>
<dbReference type="Pfam" id="PF03448">
    <property type="entry name" value="MgtE_N"/>
    <property type="match status" value="1"/>
</dbReference>
<evidence type="ECO:0000256" key="3">
    <source>
        <dbReference type="ARBA" id="ARBA00022448"/>
    </source>
</evidence>
<feature type="transmembrane region" description="Helical" evidence="9">
    <location>
        <begin position="281"/>
        <end position="301"/>
    </location>
</feature>
<protein>
    <recommendedName>
        <fullName evidence="9">Magnesium transporter MgtE</fullName>
    </recommendedName>
</protein>
<name>A0A6N3G2M9_9CLOT</name>
<keyword evidence="9" id="KW-0479">Metal-binding</keyword>
<comment type="caution">
    <text evidence="9">Lacks conserved residue(s) required for the propagation of feature annotation.</text>
</comment>
<dbReference type="Pfam" id="PF01769">
    <property type="entry name" value="MgtE"/>
    <property type="match status" value="1"/>
</dbReference>
<dbReference type="PROSITE" id="PS51371">
    <property type="entry name" value="CBS"/>
    <property type="match status" value="2"/>
</dbReference>
<evidence type="ECO:0000256" key="5">
    <source>
        <dbReference type="ARBA" id="ARBA00022842"/>
    </source>
</evidence>
<dbReference type="SMART" id="SM00116">
    <property type="entry name" value="CBS"/>
    <property type="match status" value="2"/>
</dbReference>
<reference evidence="11" key="1">
    <citation type="submission" date="2019-11" db="EMBL/GenBank/DDBJ databases">
        <authorList>
            <person name="Feng L."/>
        </authorList>
    </citation>
    <scope>NUCLEOTIDE SEQUENCE</scope>
    <source>
        <strain evidence="11">CParaputrificumLFYP93</strain>
    </source>
</reference>
<keyword evidence="6 9" id="KW-1133">Transmembrane helix</keyword>
<evidence type="ECO:0000256" key="9">
    <source>
        <dbReference type="RuleBase" id="RU362011"/>
    </source>
</evidence>
<accession>A0A6N3G2M9</accession>
<comment type="subcellular location">
    <subcellularLocation>
        <location evidence="9">Cell membrane</location>
        <topology evidence="9">Multi-pass membrane protein</topology>
    </subcellularLocation>
    <subcellularLocation>
        <location evidence="1">Membrane</location>
        <topology evidence="1">Multi-pass membrane protein</topology>
    </subcellularLocation>
</comment>
<dbReference type="InterPro" id="IPR046342">
    <property type="entry name" value="CBS_dom_sf"/>
</dbReference>
<dbReference type="Gene3D" id="1.10.357.20">
    <property type="entry name" value="SLC41 divalent cation transporters, integral membrane domain"/>
    <property type="match status" value="1"/>
</dbReference>
<comment type="function">
    <text evidence="9">Acts as a magnesium transporter.</text>
</comment>
<dbReference type="RefSeq" id="WP_156562455.1">
    <property type="nucleotide sequence ID" value="NZ_CACRTV010000071.1"/>
</dbReference>
<dbReference type="SUPFAM" id="SSF161093">
    <property type="entry name" value="MgtE membrane domain-like"/>
    <property type="match status" value="1"/>
</dbReference>
<dbReference type="InterPro" id="IPR006669">
    <property type="entry name" value="MgtE_transporter"/>
</dbReference>
<dbReference type="SMART" id="SM00924">
    <property type="entry name" value="MgtE_N"/>
    <property type="match status" value="1"/>
</dbReference>
<keyword evidence="5 9" id="KW-0460">Magnesium</keyword>
<gene>
    <name evidence="11" type="primary">mgtE</name>
    <name evidence="11" type="ORF">CPLFYP93_02845</name>
</gene>
<comment type="similarity">
    <text evidence="2 9">Belongs to the SLC41A transporter family.</text>
</comment>
<keyword evidence="4 9" id="KW-0812">Transmembrane</keyword>
<dbReference type="InterPro" id="IPR036739">
    <property type="entry name" value="SLC41_membr_dom_sf"/>
</dbReference>
<dbReference type="AlphaFoldDB" id="A0A6N3G2M9"/>
<dbReference type="SUPFAM" id="SSF54631">
    <property type="entry name" value="CBS-domain pair"/>
    <property type="match status" value="1"/>
</dbReference>
<dbReference type="NCBIfam" id="TIGR00400">
    <property type="entry name" value="mgtE"/>
    <property type="match status" value="1"/>
</dbReference>
<feature type="transmembrane region" description="Helical" evidence="9">
    <location>
        <begin position="420"/>
        <end position="446"/>
    </location>
</feature>
<feature type="transmembrane region" description="Helical" evidence="9">
    <location>
        <begin position="382"/>
        <end position="408"/>
    </location>
</feature>
<dbReference type="InterPro" id="IPR006668">
    <property type="entry name" value="Mg_transptr_MgtE_intracell_dom"/>
</dbReference>
<evidence type="ECO:0000256" key="4">
    <source>
        <dbReference type="ARBA" id="ARBA00022692"/>
    </source>
</evidence>
<comment type="subunit">
    <text evidence="9">Homodimer.</text>
</comment>
<dbReference type="PANTHER" id="PTHR43773">
    <property type="entry name" value="MAGNESIUM TRANSPORTER MGTE"/>
    <property type="match status" value="1"/>
</dbReference>
<evidence type="ECO:0000256" key="6">
    <source>
        <dbReference type="ARBA" id="ARBA00022989"/>
    </source>
</evidence>
<dbReference type="Gene3D" id="3.10.580.10">
    <property type="entry name" value="CBS-domain"/>
    <property type="match status" value="1"/>
</dbReference>